<name>A0A2I2KW42_9ACTN</name>
<keyword evidence="2" id="KW-0645">Protease</keyword>
<evidence type="ECO:0000256" key="2">
    <source>
        <dbReference type="ARBA" id="ARBA00022670"/>
    </source>
</evidence>
<organism evidence="6 7">
    <name type="scientific">Frankia canadensis</name>
    <dbReference type="NCBI Taxonomy" id="1836972"/>
    <lineage>
        <taxon>Bacteria</taxon>
        <taxon>Bacillati</taxon>
        <taxon>Actinomycetota</taxon>
        <taxon>Actinomycetes</taxon>
        <taxon>Frankiales</taxon>
        <taxon>Frankiaceae</taxon>
        <taxon>Frankia</taxon>
    </lineage>
</organism>
<protein>
    <submittedName>
        <fullName evidence="6">NLP/P60 protein</fullName>
    </submittedName>
</protein>
<dbReference type="Gene3D" id="3.90.1720.10">
    <property type="entry name" value="endopeptidase domain like (from Nostoc punctiforme)"/>
    <property type="match status" value="1"/>
</dbReference>
<feature type="domain" description="NlpC/P60" evidence="5">
    <location>
        <begin position="236"/>
        <end position="352"/>
    </location>
</feature>
<dbReference type="Pfam" id="PF00877">
    <property type="entry name" value="NLPC_P60"/>
    <property type="match status" value="1"/>
</dbReference>
<evidence type="ECO:0000256" key="1">
    <source>
        <dbReference type="ARBA" id="ARBA00007074"/>
    </source>
</evidence>
<evidence type="ECO:0000256" key="4">
    <source>
        <dbReference type="ARBA" id="ARBA00022807"/>
    </source>
</evidence>
<dbReference type="InterPro" id="IPR038765">
    <property type="entry name" value="Papain-like_cys_pep_sf"/>
</dbReference>
<dbReference type="PANTHER" id="PTHR47359">
    <property type="entry name" value="PEPTIDOGLYCAN DL-ENDOPEPTIDASE CWLO"/>
    <property type="match status" value="1"/>
</dbReference>
<keyword evidence="7" id="KW-1185">Reference proteome</keyword>
<comment type="similarity">
    <text evidence="1">Belongs to the peptidase C40 family.</text>
</comment>
<dbReference type="EMBL" id="FZMO01000323">
    <property type="protein sequence ID" value="SNQ49903.1"/>
    <property type="molecule type" value="Genomic_DNA"/>
</dbReference>
<dbReference type="PANTHER" id="PTHR47359:SF3">
    <property type="entry name" value="NLP_P60 DOMAIN-CONTAINING PROTEIN-RELATED"/>
    <property type="match status" value="1"/>
</dbReference>
<dbReference type="Proteomes" id="UP000234331">
    <property type="component" value="Unassembled WGS sequence"/>
</dbReference>
<evidence type="ECO:0000313" key="7">
    <source>
        <dbReference type="Proteomes" id="UP000234331"/>
    </source>
</evidence>
<sequence>MDRTAGNGLPALDTTHAAGRGLLYQATQLGRRSIRLTRAQRRAATVAMMTTGSFAAASTGFALATSDNLPAVPATPVTTADLIAGSHPLTPDRQAVPLADAIAEPTSASSFTAVSISPDRSTIAPNSSVVFTVRAATADGRTPLAGATVRIAMVDGPKWTTTARLRTNGAGEAYISARLLSTITLTAVFDGSDALRPSLAGATTVTVTAPNTQSTSASEAPSIAGTPSVVTEVPASGIGAKAVYLASLQKGKPYVWGAAGPYAFDCSGYAQYVYRQLGRNLPRTAQQQFQATIRIPKSGKQPGDLIFFGTPGNITHMGIYAGNGYMWAAPQTGRTINLQPIYSSTYYVGRVR</sequence>
<dbReference type="PROSITE" id="PS51935">
    <property type="entry name" value="NLPC_P60"/>
    <property type="match status" value="1"/>
</dbReference>
<keyword evidence="3" id="KW-0378">Hydrolase</keyword>
<evidence type="ECO:0000256" key="3">
    <source>
        <dbReference type="ARBA" id="ARBA00022801"/>
    </source>
</evidence>
<keyword evidence="4" id="KW-0788">Thiol protease</keyword>
<evidence type="ECO:0000313" key="6">
    <source>
        <dbReference type="EMBL" id="SNQ49903.1"/>
    </source>
</evidence>
<dbReference type="SUPFAM" id="SSF54001">
    <property type="entry name" value="Cysteine proteinases"/>
    <property type="match status" value="1"/>
</dbReference>
<accession>A0A2I2KW42</accession>
<proteinExistence type="inferred from homology"/>
<gene>
    <name evidence="6" type="ORF">FRACA_390017</name>
</gene>
<dbReference type="GO" id="GO:0006508">
    <property type="term" value="P:proteolysis"/>
    <property type="evidence" value="ECO:0007669"/>
    <property type="project" value="UniProtKB-KW"/>
</dbReference>
<reference evidence="6 7" key="1">
    <citation type="submission" date="2017-06" db="EMBL/GenBank/DDBJ databases">
        <authorList>
            <person name="Kim H.J."/>
            <person name="Triplett B.A."/>
        </authorList>
    </citation>
    <scope>NUCLEOTIDE SEQUENCE [LARGE SCALE GENOMIC DNA]</scope>
    <source>
        <strain evidence="6">FRACA_ARgP5</strain>
    </source>
</reference>
<evidence type="ECO:0000259" key="5">
    <source>
        <dbReference type="PROSITE" id="PS51935"/>
    </source>
</evidence>
<dbReference type="InterPro" id="IPR051794">
    <property type="entry name" value="PG_Endopeptidase_C40"/>
</dbReference>
<dbReference type="AlphaFoldDB" id="A0A2I2KW42"/>
<dbReference type="InterPro" id="IPR000064">
    <property type="entry name" value="NLP_P60_dom"/>
</dbReference>
<dbReference type="GO" id="GO:0008234">
    <property type="term" value="F:cysteine-type peptidase activity"/>
    <property type="evidence" value="ECO:0007669"/>
    <property type="project" value="UniProtKB-KW"/>
</dbReference>